<evidence type="ECO:0000256" key="4">
    <source>
        <dbReference type="ARBA" id="ARBA00022827"/>
    </source>
</evidence>
<keyword evidence="8" id="KW-1185">Reference proteome</keyword>
<evidence type="ECO:0000256" key="5">
    <source>
        <dbReference type="ARBA" id="ARBA00023002"/>
    </source>
</evidence>
<evidence type="ECO:0000259" key="6">
    <source>
        <dbReference type="PROSITE" id="PS51387"/>
    </source>
</evidence>
<dbReference type="PANTHER" id="PTHR42973">
    <property type="entry name" value="BINDING OXIDOREDUCTASE, PUTATIVE (AFU_ORTHOLOGUE AFUA_1G17690)-RELATED"/>
    <property type="match status" value="1"/>
</dbReference>
<keyword evidence="3" id="KW-0285">Flavoprotein</keyword>
<dbReference type="Gene3D" id="3.40.462.20">
    <property type="match status" value="1"/>
</dbReference>
<dbReference type="SUPFAM" id="SSF56176">
    <property type="entry name" value="FAD-binding/transporter-associated domain-like"/>
    <property type="match status" value="1"/>
</dbReference>
<comment type="similarity">
    <text evidence="2">Belongs to the oxygen-dependent FAD-linked oxidoreductase family.</text>
</comment>
<dbReference type="PROSITE" id="PS51387">
    <property type="entry name" value="FAD_PCMH"/>
    <property type="match status" value="1"/>
</dbReference>
<evidence type="ECO:0000313" key="7">
    <source>
        <dbReference type="EMBL" id="TDW83901.1"/>
    </source>
</evidence>
<accession>A0ABY2F6G2</accession>
<sequence length="410" mass="43532">MDLIGPDHSLYDVLRKPALPLYDDIRPAAIARCSSSSDVIEALAYARSANLPVTPRGGGHCFAARSSTTGLMLDLSPLSTISVEPTAALATIGAGARLASVYRGLHEYGLTIPAGCGPTVGIAGLTLGGGLGLLGRRYGLTCDRLVAATVVLADGNVLTCDAERESDLFWALRGAGGGQFGVVTSLVFNAVPSPTATRFKLTWPRSRAAEVISAWQSWAPDAPDELTASLTVNANHVQVFGATLTAFDPGPLATLAPEIDLLAGLTWPELKASLSEGGPDNRIIHSKSEFFRDPLPPDAITQLLNAGCELNFTPMGGVYNRVPVDATAFAHRTERFLLEHAGPDRNAVRRSWSIAHAYASGAVYPNFPDPELTDAHTSYHGPNFPRLRDIKAKYDPSNVFHFPQSLGGPR</sequence>
<dbReference type="InterPro" id="IPR050416">
    <property type="entry name" value="FAD-linked_Oxidoreductase"/>
</dbReference>
<dbReference type="InterPro" id="IPR012951">
    <property type="entry name" value="BBE"/>
</dbReference>
<evidence type="ECO:0000256" key="1">
    <source>
        <dbReference type="ARBA" id="ARBA00001974"/>
    </source>
</evidence>
<dbReference type="Proteomes" id="UP000295060">
    <property type="component" value="Unassembled WGS sequence"/>
</dbReference>
<dbReference type="InterPro" id="IPR006094">
    <property type="entry name" value="Oxid_FAD_bind_N"/>
</dbReference>
<protein>
    <submittedName>
        <fullName evidence="7">FAD/FMN-containing dehydrogenase</fullName>
    </submittedName>
</protein>
<dbReference type="Pfam" id="PF08031">
    <property type="entry name" value="BBE"/>
    <property type="match status" value="1"/>
</dbReference>
<comment type="cofactor">
    <cofactor evidence="1">
        <name>FAD</name>
        <dbReference type="ChEBI" id="CHEBI:57692"/>
    </cofactor>
</comment>
<reference evidence="7 8" key="1">
    <citation type="submission" date="2019-03" db="EMBL/GenBank/DDBJ databases">
        <title>Genomic Encyclopedia of Type Strains, Phase III (KMG-III): the genomes of soil and plant-associated and newly described type strains.</title>
        <authorList>
            <person name="Whitman W."/>
        </authorList>
    </citation>
    <scope>NUCLEOTIDE SEQUENCE [LARGE SCALE GENOMIC DNA]</scope>
    <source>
        <strain evidence="7 8">VKMAc-2574</strain>
    </source>
</reference>
<keyword evidence="5" id="KW-0560">Oxidoreductase</keyword>
<organism evidence="7 8">
    <name type="scientific">Kribbella pratensis</name>
    <dbReference type="NCBI Taxonomy" id="2512112"/>
    <lineage>
        <taxon>Bacteria</taxon>
        <taxon>Bacillati</taxon>
        <taxon>Actinomycetota</taxon>
        <taxon>Actinomycetes</taxon>
        <taxon>Propionibacteriales</taxon>
        <taxon>Kribbellaceae</taxon>
        <taxon>Kribbella</taxon>
    </lineage>
</organism>
<feature type="domain" description="FAD-binding PCMH-type" evidence="6">
    <location>
        <begin position="23"/>
        <end position="193"/>
    </location>
</feature>
<dbReference type="InterPro" id="IPR006093">
    <property type="entry name" value="Oxy_OxRdtase_FAD_BS"/>
</dbReference>
<gene>
    <name evidence="7" type="ORF">EV137_6704</name>
</gene>
<dbReference type="InterPro" id="IPR016166">
    <property type="entry name" value="FAD-bd_PCMH"/>
</dbReference>
<dbReference type="PANTHER" id="PTHR42973:SF39">
    <property type="entry name" value="FAD-BINDING PCMH-TYPE DOMAIN-CONTAINING PROTEIN"/>
    <property type="match status" value="1"/>
</dbReference>
<evidence type="ECO:0000256" key="2">
    <source>
        <dbReference type="ARBA" id="ARBA00005466"/>
    </source>
</evidence>
<dbReference type="InterPro" id="IPR016169">
    <property type="entry name" value="FAD-bd_PCMH_sub2"/>
</dbReference>
<name>A0ABY2F6G2_9ACTN</name>
<dbReference type="InterPro" id="IPR036318">
    <property type="entry name" value="FAD-bd_PCMH-like_sf"/>
</dbReference>
<keyword evidence="4" id="KW-0274">FAD</keyword>
<dbReference type="RefSeq" id="WP_134132100.1">
    <property type="nucleotide sequence ID" value="NZ_SODU01000004.1"/>
</dbReference>
<dbReference type="PROSITE" id="PS00862">
    <property type="entry name" value="OX2_COVAL_FAD"/>
    <property type="match status" value="1"/>
</dbReference>
<comment type="caution">
    <text evidence="7">The sequence shown here is derived from an EMBL/GenBank/DDBJ whole genome shotgun (WGS) entry which is preliminary data.</text>
</comment>
<proteinExistence type="inferred from homology"/>
<evidence type="ECO:0000256" key="3">
    <source>
        <dbReference type="ARBA" id="ARBA00022630"/>
    </source>
</evidence>
<dbReference type="EMBL" id="SODU01000004">
    <property type="protein sequence ID" value="TDW83901.1"/>
    <property type="molecule type" value="Genomic_DNA"/>
</dbReference>
<dbReference type="Gene3D" id="3.30.465.10">
    <property type="match status" value="1"/>
</dbReference>
<evidence type="ECO:0000313" key="8">
    <source>
        <dbReference type="Proteomes" id="UP000295060"/>
    </source>
</evidence>
<dbReference type="Pfam" id="PF01565">
    <property type="entry name" value="FAD_binding_4"/>
    <property type="match status" value="1"/>
</dbReference>